<name>A0A9P1FU41_9DINO</name>
<feature type="compositionally biased region" description="Basic and acidic residues" evidence="2">
    <location>
        <begin position="45"/>
        <end position="59"/>
    </location>
</feature>
<dbReference type="GO" id="GO:0003723">
    <property type="term" value="F:RNA binding"/>
    <property type="evidence" value="ECO:0007669"/>
    <property type="project" value="UniProtKB-UniRule"/>
</dbReference>
<dbReference type="EMBL" id="CAMXCT020001114">
    <property type="protein sequence ID" value="CAL1140275.1"/>
    <property type="molecule type" value="Genomic_DNA"/>
</dbReference>
<accession>A0A9P1FU41</accession>
<evidence type="ECO:0000313" key="5">
    <source>
        <dbReference type="EMBL" id="CAL4774212.1"/>
    </source>
</evidence>
<reference evidence="5 6" key="2">
    <citation type="submission" date="2024-05" db="EMBL/GenBank/DDBJ databases">
        <authorList>
            <person name="Chen Y."/>
            <person name="Shah S."/>
            <person name="Dougan E. K."/>
            <person name="Thang M."/>
            <person name="Chan C."/>
        </authorList>
    </citation>
    <scope>NUCLEOTIDE SEQUENCE [LARGE SCALE GENOMIC DNA]</scope>
</reference>
<feature type="compositionally biased region" description="Basic and acidic residues" evidence="2">
    <location>
        <begin position="162"/>
        <end position="191"/>
    </location>
</feature>
<keyword evidence="6" id="KW-1185">Reference proteome</keyword>
<evidence type="ECO:0000259" key="3">
    <source>
        <dbReference type="PROSITE" id="PS50102"/>
    </source>
</evidence>
<dbReference type="EMBL" id="CAMXCT030001114">
    <property type="protein sequence ID" value="CAL4774212.1"/>
    <property type="molecule type" value="Genomic_DNA"/>
</dbReference>
<keyword evidence="1" id="KW-0694">RNA-binding</keyword>
<dbReference type="InterPro" id="IPR012677">
    <property type="entry name" value="Nucleotide-bd_a/b_plait_sf"/>
</dbReference>
<feature type="domain" description="RRM" evidence="3">
    <location>
        <begin position="200"/>
        <end position="272"/>
    </location>
</feature>
<gene>
    <name evidence="4" type="ORF">C1SCF055_LOCUS14214</name>
</gene>
<feature type="compositionally biased region" description="Basic and acidic residues" evidence="2">
    <location>
        <begin position="22"/>
        <end position="31"/>
    </location>
</feature>
<dbReference type="InterPro" id="IPR000504">
    <property type="entry name" value="RRM_dom"/>
</dbReference>
<evidence type="ECO:0000256" key="2">
    <source>
        <dbReference type="SAM" id="MobiDB-lite"/>
    </source>
</evidence>
<dbReference type="SUPFAM" id="SSF54928">
    <property type="entry name" value="RNA-binding domain, RBD"/>
    <property type="match status" value="1"/>
</dbReference>
<dbReference type="EMBL" id="CAMXCT010001114">
    <property type="protein sequence ID" value="CAI3986900.1"/>
    <property type="molecule type" value="Genomic_DNA"/>
</dbReference>
<dbReference type="Proteomes" id="UP001152797">
    <property type="component" value="Unassembled WGS sequence"/>
</dbReference>
<feature type="compositionally biased region" description="Basic and acidic residues" evidence="2">
    <location>
        <begin position="140"/>
        <end position="154"/>
    </location>
</feature>
<organism evidence="4">
    <name type="scientific">Cladocopium goreaui</name>
    <dbReference type="NCBI Taxonomy" id="2562237"/>
    <lineage>
        <taxon>Eukaryota</taxon>
        <taxon>Sar</taxon>
        <taxon>Alveolata</taxon>
        <taxon>Dinophyceae</taxon>
        <taxon>Suessiales</taxon>
        <taxon>Symbiodiniaceae</taxon>
        <taxon>Cladocopium</taxon>
    </lineage>
</organism>
<dbReference type="CDD" id="cd00590">
    <property type="entry name" value="RRM_SF"/>
    <property type="match status" value="1"/>
</dbReference>
<dbReference type="PROSITE" id="PS50102">
    <property type="entry name" value="RRM"/>
    <property type="match status" value="1"/>
</dbReference>
<proteinExistence type="predicted"/>
<dbReference type="SMART" id="SM00360">
    <property type="entry name" value="RRM"/>
    <property type="match status" value="1"/>
</dbReference>
<dbReference type="InterPro" id="IPR035979">
    <property type="entry name" value="RBD_domain_sf"/>
</dbReference>
<evidence type="ECO:0000313" key="4">
    <source>
        <dbReference type="EMBL" id="CAI3986900.1"/>
    </source>
</evidence>
<sequence>MSAGGRNKTEDLLAAFRKKIADRIDKGERKAVHASNNNDPDDVPDESKRIRKAKLEPGPKRHAPSPEDGPSSGDGYSAGSLRNPDERKRKLLDGPLEPGPKRGPSPEDGPESVGHLRNPEERKRRLLDGPLEPEPQAQETARRERDAGLREPRNAKKPSPVDSKDRLGRGGRLAEKRAPKEVQKAKGRDMASHGTFSRPRTVKVSNIPEGLEWRYIKELFESAAGKVIEGHLEDNGVAWLTFEKPDAASEAHFEFDGGELADQPIRVELIDDD</sequence>
<dbReference type="Gene3D" id="3.30.70.330">
    <property type="match status" value="1"/>
</dbReference>
<reference evidence="4" key="1">
    <citation type="submission" date="2022-10" db="EMBL/GenBank/DDBJ databases">
        <authorList>
            <person name="Chen Y."/>
            <person name="Dougan E. K."/>
            <person name="Chan C."/>
            <person name="Rhodes N."/>
            <person name="Thang M."/>
        </authorList>
    </citation>
    <scope>NUCLEOTIDE SEQUENCE</scope>
</reference>
<comment type="caution">
    <text evidence="4">The sequence shown here is derived from an EMBL/GenBank/DDBJ whole genome shotgun (WGS) entry which is preliminary data.</text>
</comment>
<feature type="compositionally biased region" description="Basic and acidic residues" evidence="2">
    <location>
        <begin position="83"/>
        <end position="92"/>
    </location>
</feature>
<feature type="region of interest" description="Disordered" evidence="2">
    <location>
        <begin position="22"/>
        <end position="201"/>
    </location>
</feature>
<protein>
    <submittedName>
        <fullName evidence="5">RRM domain-containing protein</fullName>
    </submittedName>
</protein>
<evidence type="ECO:0000313" key="6">
    <source>
        <dbReference type="Proteomes" id="UP001152797"/>
    </source>
</evidence>
<evidence type="ECO:0000256" key="1">
    <source>
        <dbReference type="PROSITE-ProRule" id="PRU00176"/>
    </source>
</evidence>
<feature type="compositionally biased region" description="Basic and acidic residues" evidence="2">
    <location>
        <begin position="117"/>
        <end position="127"/>
    </location>
</feature>
<dbReference type="OrthoDB" id="1049195at2759"/>
<dbReference type="AlphaFoldDB" id="A0A9P1FU41"/>